<comment type="caution">
    <text evidence="1">The sequence shown here is derived from an EMBL/GenBank/DDBJ whole genome shotgun (WGS) entry which is preliminary data.</text>
</comment>
<evidence type="ECO:0000313" key="2">
    <source>
        <dbReference type="Proteomes" id="UP000691718"/>
    </source>
</evidence>
<accession>A0A8S3XDG3</accession>
<gene>
    <name evidence="1" type="ORF">PAPOLLO_LOCUS15913</name>
</gene>
<dbReference type="AlphaFoldDB" id="A0A8S3XDG3"/>
<name>A0A8S3XDG3_PARAO</name>
<dbReference type="PANTHER" id="PTHR11005">
    <property type="entry name" value="LYSOSOMAL ACID LIPASE-RELATED"/>
    <property type="match status" value="1"/>
</dbReference>
<proteinExistence type="predicted"/>
<organism evidence="1 2">
    <name type="scientific">Parnassius apollo</name>
    <name type="common">Apollo butterfly</name>
    <name type="synonym">Papilio apollo</name>
    <dbReference type="NCBI Taxonomy" id="110799"/>
    <lineage>
        <taxon>Eukaryota</taxon>
        <taxon>Metazoa</taxon>
        <taxon>Ecdysozoa</taxon>
        <taxon>Arthropoda</taxon>
        <taxon>Hexapoda</taxon>
        <taxon>Insecta</taxon>
        <taxon>Pterygota</taxon>
        <taxon>Neoptera</taxon>
        <taxon>Endopterygota</taxon>
        <taxon>Lepidoptera</taxon>
        <taxon>Glossata</taxon>
        <taxon>Ditrysia</taxon>
        <taxon>Papilionoidea</taxon>
        <taxon>Papilionidae</taxon>
        <taxon>Parnassiinae</taxon>
        <taxon>Parnassini</taxon>
        <taxon>Parnassius</taxon>
        <taxon>Parnassius</taxon>
    </lineage>
</organism>
<dbReference type="Proteomes" id="UP000691718">
    <property type="component" value="Unassembled WGS sequence"/>
</dbReference>
<dbReference type="OrthoDB" id="9974421at2759"/>
<keyword evidence="2" id="KW-1185">Reference proteome</keyword>
<dbReference type="EMBL" id="CAJQZP010001045">
    <property type="protein sequence ID" value="CAG5013318.1"/>
    <property type="molecule type" value="Genomic_DNA"/>
</dbReference>
<sequence>MSDKINYIGYSQGGGTFLMMNSERPEYNDKIGVGILLEPATRLTYTRSQLFRLILDYYRANLPYLYQVGTYEALPLGGTEQEIAAFVCKDYVLADTVCRKFLSLIDSFHPGSIEAETIRVLMGHFPAGTSVKNMAYYGQALNVDVFQKFDYGPSRNLQMYGTAQPPTFNLSAVTVPVVVIHGRNDFMTSPADVDWVTSHLPNVLENYYVVHPLSNHFDVPFSQFTARYILPKIKQYLEMFS</sequence>
<reference evidence="1" key="1">
    <citation type="submission" date="2021-04" db="EMBL/GenBank/DDBJ databases">
        <authorList>
            <person name="Tunstrom K."/>
        </authorList>
    </citation>
    <scope>NUCLEOTIDE SEQUENCE</scope>
</reference>
<evidence type="ECO:0000313" key="1">
    <source>
        <dbReference type="EMBL" id="CAG5013318.1"/>
    </source>
</evidence>
<protein>
    <submittedName>
        <fullName evidence="1">(apollo) hypothetical protein</fullName>
    </submittedName>
</protein>